<feature type="region of interest" description="Disordered" evidence="2">
    <location>
        <begin position="1000"/>
        <end position="1060"/>
    </location>
</feature>
<reference evidence="4 5" key="1">
    <citation type="journal article" date="2018" name="Nat. Ecol. Evol.">
        <title>Genomic signatures of mitonuclear coevolution across populations of Tigriopus californicus.</title>
        <authorList>
            <person name="Barreto F.S."/>
            <person name="Watson E.T."/>
            <person name="Lima T.G."/>
            <person name="Willett C.S."/>
            <person name="Edmands S."/>
            <person name="Li W."/>
            <person name="Burton R.S."/>
        </authorList>
    </citation>
    <scope>NUCLEOTIDE SEQUENCE [LARGE SCALE GENOMIC DNA]</scope>
    <source>
        <strain evidence="4 5">San Diego</strain>
    </source>
</reference>
<dbReference type="InterPro" id="IPR011993">
    <property type="entry name" value="PH-like_dom_sf"/>
</dbReference>
<dbReference type="Gene3D" id="1.10.555.10">
    <property type="entry name" value="Rho GTPase activation protein"/>
    <property type="match status" value="1"/>
</dbReference>
<evidence type="ECO:0000256" key="2">
    <source>
        <dbReference type="SAM" id="MobiDB-lite"/>
    </source>
</evidence>
<feature type="compositionally biased region" description="Acidic residues" evidence="2">
    <location>
        <begin position="1397"/>
        <end position="1410"/>
    </location>
</feature>
<feature type="compositionally biased region" description="Polar residues" evidence="2">
    <location>
        <begin position="958"/>
        <end position="974"/>
    </location>
</feature>
<dbReference type="Pfam" id="PF22286">
    <property type="entry name" value="RHG20_PH"/>
    <property type="match status" value="1"/>
</dbReference>
<feature type="region of interest" description="Disordered" evidence="2">
    <location>
        <begin position="1113"/>
        <end position="1143"/>
    </location>
</feature>
<dbReference type="Gene3D" id="2.30.29.30">
    <property type="entry name" value="Pleckstrin-homology domain (PH domain)/Phosphotyrosine-binding domain (PTB)"/>
    <property type="match status" value="1"/>
</dbReference>
<feature type="region of interest" description="Disordered" evidence="2">
    <location>
        <begin position="1389"/>
        <end position="1410"/>
    </location>
</feature>
<sequence>MIVVEANMWSHDNTERGMGMMTIMMICRLCMMISELTCFGTAHVEEIAVVVSRTWSLIRFISLLQKLKGLVRQKTNNSMPNPMAMGRAIFQKANNLTHKTSQNGRTESTIADVFGSKDAGLIPNKHRTFLMDTQVKYTVGLQSQERNLFLFNDLLLVAKERSASHFKLKDQSPKLNYTSWSPLVLYLQIPLSDIWLSTCISEVSEVTLDPTTSFVIGWPITNAVITFSSPSQKSLWWDKLRELVEKERSHTPQSTNVQVTYFDQATNFEHSTPNPIPITKAQLPLAIDPLERRGCQNATLEVSLIGLRKVGQMPNLDIIGSQKTKLKKVKSSIKLQNVFRRVSQGSKASDLGVDGSNPGSSPKSDKKLGKLFCLPLDEVCPNNLMPKAIEAMLVQILKEGPSTVGIFRRSPNARAMRELREKLDQNEVVDFTECSVFVTAALLKDFLRSLPDCLLMCEHYNTWNQLAQVFEDNKNVESIKSFISTLPRMNGLLLQHVLYLLFQIASHSQENMMTASNLAICVGPSILWSSDNAVMMDQQFSKQVSCVAQILIEEYNTLYKGDLTPYAFSEPSDKTIHHPSQKSSRKLYDNSSLDSLLDANHFGESDLLLSQQSGTEGVSLTNLSHDSGLTTSDSQLYAFEENNSLSSDEFCIENVAKDRPHNNNNGSSNNKHRIMPKYPTYNQDLTGDFILPGQVPNGSVRSGKQGSSKIPIHQNHFAISSGGSKTGKHRVINNHRDRIYKRMQRHNNTNSQSHPNVPTTPTSHFGSKYASGINDADQAFMIDTTSFTLRRTASEESVSHGPAQVSSVPSSSRSSRRRPVVHRKGKAPAPPNDGPFLSSNIVRSNSVNQVRGRDMEHGSKHRSSDWYRSRSTTRLNHNPPNQHHHHHHHHHHTQDMTSSSCSTLSDEDSTPHVSRSNSYGKTEETNQGYASSTKITNDGSYDIYLHDDHLTVGGEAFITTTPVPKGTPTSNPNCDTPPGYEETISRQRLLKHYNRSNSFVLSTSNISPSPNTTSSQKRLSEIQNSSAKARLFNESPQPHVTTSGNPPPLPPKTERPPLPPKQRIMRLSAEDTYVNSDDLKLLEDEKDSDVLVYPNFTPARIHVNPSPVPFVNGVKVPQLPPKESASGSESDTPRKARRSVTKIKGVTAASTQTKTMCNAETQTDETDFYLLYGEDEWEAMLNAEEQMNEDFSESHRSLSPEYYPAFNRGAPLDNPEYISHNGNRNSVPGHLVNGTSITAPTRNATSVLELRQAGRRKLEPVQSVPLTASHGSGTPVPGKLGVAGVAGVAGVDPVIQGEINWSVSQLRSLFNQSGQATANGSQHSPTGGGSSSSASSTTSHLGGRFTNGEYIDSSSSATKAVARQIMLNGGVNANGHSLYEDRGNKASTIYSSKDCENNDLADDSDQESYV</sequence>
<feature type="compositionally biased region" description="Polar residues" evidence="2">
    <location>
        <begin position="869"/>
        <end position="881"/>
    </location>
</feature>
<feature type="compositionally biased region" description="Low complexity" evidence="2">
    <location>
        <begin position="1002"/>
        <end position="1015"/>
    </location>
</feature>
<feature type="region of interest" description="Disordered" evidence="2">
    <location>
        <begin position="793"/>
        <end position="933"/>
    </location>
</feature>
<feature type="compositionally biased region" description="Low complexity" evidence="2">
    <location>
        <begin position="895"/>
        <end position="904"/>
    </location>
</feature>
<dbReference type="InterPro" id="IPR047887">
    <property type="entry name" value="ARHGAP20_PH"/>
</dbReference>
<dbReference type="Proteomes" id="UP000318571">
    <property type="component" value="Chromosome 5"/>
</dbReference>
<evidence type="ECO:0000259" key="3">
    <source>
        <dbReference type="PROSITE" id="PS50238"/>
    </source>
</evidence>
<feature type="compositionally biased region" description="Pro residues" evidence="2">
    <location>
        <begin position="1045"/>
        <end position="1060"/>
    </location>
</feature>
<dbReference type="PANTHER" id="PTHR23179">
    <property type="entry name" value="T-CELL ACTIVATION RHO GTPASE ACTIVATING PROTEIN-RELATED"/>
    <property type="match status" value="1"/>
</dbReference>
<dbReference type="EMBL" id="VCGU01000004">
    <property type="protein sequence ID" value="TRY76372.1"/>
    <property type="molecule type" value="Genomic_DNA"/>
</dbReference>
<evidence type="ECO:0000313" key="4">
    <source>
        <dbReference type="EMBL" id="TRY76372.1"/>
    </source>
</evidence>
<dbReference type="Pfam" id="PF00620">
    <property type="entry name" value="RhoGAP"/>
    <property type="match status" value="1"/>
</dbReference>
<dbReference type="SUPFAM" id="SSF48350">
    <property type="entry name" value="GTPase activation domain, GAP"/>
    <property type="match status" value="1"/>
</dbReference>
<evidence type="ECO:0000313" key="5">
    <source>
        <dbReference type="Proteomes" id="UP000318571"/>
    </source>
</evidence>
<accession>A0A553PFB1</accession>
<name>A0A553PFB1_TIGCA</name>
<dbReference type="GO" id="GO:0007165">
    <property type="term" value="P:signal transduction"/>
    <property type="evidence" value="ECO:0007669"/>
    <property type="project" value="InterPro"/>
</dbReference>
<keyword evidence="1" id="KW-0343">GTPase activation</keyword>
<feature type="compositionally biased region" description="Basic residues" evidence="2">
    <location>
        <begin position="882"/>
        <end position="892"/>
    </location>
</feature>
<feature type="region of interest" description="Disordered" evidence="2">
    <location>
        <begin position="1254"/>
        <end position="1277"/>
    </location>
</feature>
<feature type="compositionally biased region" description="Basic and acidic residues" evidence="2">
    <location>
        <begin position="851"/>
        <end position="868"/>
    </location>
</feature>
<feature type="region of interest" description="Disordered" evidence="2">
    <location>
        <begin position="958"/>
        <end position="981"/>
    </location>
</feature>
<dbReference type="STRING" id="6832.A0A553PFB1"/>
<feature type="compositionally biased region" description="Polar residues" evidence="2">
    <location>
        <begin position="911"/>
        <end position="933"/>
    </location>
</feature>
<feature type="compositionally biased region" description="Polar residues" evidence="2">
    <location>
        <begin position="837"/>
        <end position="849"/>
    </location>
</feature>
<protein>
    <recommendedName>
        <fullName evidence="3">Rho-GAP domain-containing protein</fullName>
    </recommendedName>
</protein>
<dbReference type="PROSITE" id="PS50238">
    <property type="entry name" value="RHOGAP"/>
    <property type="match status" value="1"/>
</dbReference>
<dbReference type="PANTHER" id="PTHR23179:SF3">
    <property type="entry name" value="RHO GTPASE-ACTIVATING PROTEIN 20"/>
    <property type="match status" value="1"/>
</dbReference>
<dbReference type="SUPFAM" id="SSF50729">
    <property type="entry name" value="PH domain-like"/>
    <property type="match status" value="1"/>
</dbReference>
<feature type="compositionally biased region" description="Polar residues" evidence="2">
    <location>
        <begin position="1034"/>
        <end position="1044"/>
    </location>
</feature>
<gene>
    <name evidence="4" type="ORF">TCAL_15926</name>
</gene>
<feature type="compositionally biased region" description="Low complexity" evidence="2">
    <location>
        <begin position="1320"/>
        <end position="1343"/>
    </location>
</feature>
<proteinExistence type="predicted"/>
<dbReference type="SMART" id="SM00324">
    <property type="entry name" value="RhoGAP"/>
    <property type="match status" value="1"/>
</dbReference>
<feature type="region of interest" description="Disordered" evidence="2">
    <location>
        <begin position="1314"/>
        <end position="1349"/>
    </location>
</feature>
<dbReference type="GO" id="GO:0005096">
    <property type="term" value="F:GTPase activator activity"/>
    <property type="evidence" value="ECO:0007669"/>
    <property type="project" value="UniProtKB-KW"/>
</dbReference>
<organism evidence="4 5">
    <name type="scientific">Tigriopus californicus</name>
    <name type="common">Marine copepod</name>
    <dbReference type="NCBI Taxonomy" id="6832"/>
    <lineage>
        <taxon>Eukaryota</taxon>
        <taxon>Metazoa</taxon>
        <taxon>Ecdysozoa</taxon>
        <taxon>Arthropoda</taxon>
        <taxon>Crustacea</taxon>
        <taxon>Multicrustacea</taxon>
        <taxon>Hexanauplia</taxon>
        <taxon>Copepoda</taxon>
        <taxon>Harpacticoida</taxon>
        <taxon>Harpacticidae</taxon>
        <taxon>Tigriopus</taxon>
    </lineage>
</organism>
<dbReference type="InterPro" id="IPR000198">
    <property type="entry name" value="RhoGAP_dom"/>
</dbReference>
<keyword evidence="5" id="KW-1185">Reference proteome</keyword>
<feature type="domain" description="Rho-GAP" evidence="3">
    <location>
        <begin position="374"/>
        <end position="559"/>
    </location>
</feature>
<comment type="caution">
    <text evidence="4">The sequence shown here is derived from an EMBL/GenBank/DDBJ whole genome shotgun (WGS) entry which is preliminary data.</text>
</comment>
<feature type="compositionally biased region" description="Basic residues" evidence="2">
    <location>
        <begin position="814"/>
        <end position="826"/>
    </location>
</feature>
<feature type="region of interest" description="Disordered" evidence="2">
    <location>
        <begin position="745"/>
        <end position="766"/>
    </location>
</feature>
<evidence type="ECO:0000256" key="1">
    <source>
        <dbReference type="ARBA" id="ARBA00022468"/>
    </source>
</evidence>
<feature type="compositionally biased region" description="Polar residues" evidence="2">
    <location>
        <begin position="746"/>
        <end position="765"/>
    </location>
</feature>
<dbReference type="InterPro" id="IPR008936">
    <property type="entry name" value="Rho_GTPase_activation_prot"/>
</dbReference>